<feature type="transmembrane region" description="Helical" evidence="1">
    <location>
        <begin position="110"/>
        <end position="130"/>
    </location>
</feature>
<evidence type="ECO:0000256" key="1">
    <source>
        <dbReference type="SAM" id="Phobius"/>
    </source>
</evidence>
<keyword evidence="1" id="KW-0812">Transmembrane</keyword>
<keyword evidence="1" id="KW-1133">Transmembrane helix</keyword>
<name>A0A9P4I5R0_9PEZI</name>
<feature type="transmembrane region" description="Helical" evidence="1">
    <location>
        <begin position="193"/>
        <end position="214"/>
    </location>
</feature>
<keyword evidence="4" id="KW-1185">Reference proteome</keyword>
<feature type="transmembrane region" description="Helical" evidence="1">
    <location>
        <begin position="42"/>
        <end position="64"/>
    </location>
</feature>
<dbReference type="EMBL" id="ML978138">
    <property type="protein sequence ID" value="KAF2093428.1"/>
    <property type="molecule type" value="Genomic_DNA"/>
</dbReference>
<protein>
    <recommendedName>
        <fullName evidence="2">CWH43-like N-terminal domain-containing protein</fullName>
    </recommendedName>
</protein>
<dbReference type="Proteomes" id="UP000799772">
    <property type="component" value="Unassembled WGS sequence"/>
</dbReference>
<evidence type="ECO:0000313" key="4">
    <source>
        <dbReference type="Proteomes" id="UP000799772"/>
    </source>
</evidence>
<gene>
    <name evidence="3" type="ORF">NA57DRAFT_81355</name>
</gene>
<dbReference type="Pfam" id="PF10277">
    <property type="entry name" value="Frag1"/>
    <property type="match status" value="1"/>
</dbReference>
<keyword evidence="1" id="KW-0472">Membrane</keyword>
<dbReference type="OrthoDB" id="10032492at2759"/>
<proteinExistence type="predicted"/>
<feature type="transmembrane region" description="Helical" evidence="1">
    <location>
        <begin position="76"/>
        <end position="98"/>
    </location>
</feature>
<sequence length="220" mass="24521">MWLALLIVWSASGHPHYPTEVYGQTVAFVSDVGARPHFKPVFISLATTTALTFVPIVIAHLCCWTSEDRSLRKSSVLRILSTISIILILLGSACLIGLTVLDLQHHFNVHYALLSASLPGYFFSGVLLCVHDYLRLRHQRCRQNQHSEDEEKSMVQDSQSPPVKPKALGFRVAVLSVEFVLLTLFSAFCWGNIFYNAAGVIEWCVVGIFGVYIGSFAMDF</sequence>
<feature type="transmembrane region" description="Helical" evidence="1">
    <location>
        <begin position="168"/>
        <end position="187"/>
    </location>
</feature>
<evidence type="ECO:0000259" key="2">
    <source>
        <dbReference type="Pfam" id="PF10277"/>
    </source>
</evidence>
<dbReference type="InterPro" id="IPR019402">
    <property type="entry name" value="CWH43_N"/>
</dbReference>
<evidence type="ECO:0000313" key="3">
    <source>
        <dbReference type="EMBL" id="KAF2093428.1"/>
    </source>
</evidence>
<feature type="domain" description="CWH43-like N-terminal" evidence="2">
    <location>
        <begin position="2"/>
        <end position="220"/>
    </location>
</feature>
<organism evidence="3 4">
    <name type="scientific">Rhizodiscina lignyota</name>
    <dbReference type="NCBI Taxonomy" id="1504668"/>
    <lineage>
        <taxon>Eukaryota</taxon>
        <taxon>Fungi</taxon>
        <taxon>Dikarya</taxon>
        <taxon>Ascomycota</taxon>
        <taxon>Pezizomycotina</taxon>
        <taxon>Dothideomycetes</taxon>
        <taxon>Pleosporomycetidae</taxon>
        <taxon>Aulographales</taxon>
        <taxon>Rhizodiscinaceae</taxon>
        <taxon>Rhizodiscina</taxon>
    </lineage>
</organism>
<dbReference type="AlphaFoldDB" id="A0A9P4I5R0"/>
<reference evidence="3" key="1">
    <citation type="journal article" date="2020" name="Stud. Mycol.">
        <title>101 Dothideomycetes genomes: a test case for predicting lifestyles and emergence of pathogens.</title>
        <authorList>
            <person name="Haridas S."/>
            <person name="Albert R."/>
            <person name="Binder M."/>
            <person name="Bloem J."/>
            <person name="Labutti K."/>
            <person name="Salamov A."/>
            <person name="Andreopoulos B."/>
            <person name="Baker S."/>
            <person name="Barry K."/>
            <person name="Bills G."/>
            <person name="Bluhm B."/>
            <person name="Cannon C."/>
            <person name="Castanera R."/>
            <person name="Culley D."/>
            <person name="Daum C."/>
            <person name="Ezra D."/>
            <person name="Gonzalez J."/>
            <person name="Henrissat B."/>
            <person name="Kuo A."/>
            <person name="Liang C."/>
            <person name="Lipzen A."/>
            <person name="Lutzoni F."/>
            <person name="Magnuson J."/>
            <person name="Mondo S."/>
            <person name="Nolan M."/>
            <person name="Ohm R."/>
            <person name="Pangilinan J."/>
            <person name="Park H.-J."/>
            <person name="Ramirez L."/>
            <person name="Alfaro M."/>
            <person name="Sun H."/>
            <person name="Tritt A."/>
            <person name="Yoshinaga Y."/>
            <person name="Zwiers L.-H."/>
            <person name="Turgeon B."/>
            <person name="Goodwin S."/>
            <person name="Spatafora J."/>
            <person name="Crous P."/>
            <person name="Grigoriev I."/>
        </authorList>
    </citation>
    <scope>NUCLEOTIDE SEQUENCE</scope>
    <source>
        <strain evidence="3">CBS 133067</strain>
    </source>
</reference>
<comment type="caution">
    <text evidence="3">The sequence shown here is derived from an EMBL/GenBank/DDBJ whole genome shotgun (WGS) entry which is preliminary data.</text>
</comment>
<accession>A0A9P4I5R0</accession>